<comment type="caution">
    <text evidence="2">The sequence shown here is derived from an EMBL/GenBank/DDBJ whole genome shotgun (WGS) entry which is preliminary data.</text>
</comment>
<feature type="transmembrane region" description="Helical" evidence="1">
    <location>
        <begin position="54"/>
        <end position="75"/>
    </location>
</feature>
<feature type="transmembrane region" description="Helical" evidence="1">
    <location>
        <begin position="180"/>
        <end position="207"/>
    </location>
</feature>
<feature type="transmembrane region" description="Helical" evidence="1">
    <location>
        <begin position="136"/>
        <end position="157"/>
    </location>
</feature>
<evidence type="ECO:0000313" key="3">
    <source>
        <dbReference type="Proteomes" id="UP001239213"/>
    </source>
</evidence>
<feature type="transmembrane region" description="Helical" evidence="1">
    <location>
        <begin position="269"/>
        <end position="295"/>
    </location>
</feature>
<dbReference type="EMBL" id="MPDP01000317">
    <property type="protein sequence ID" value="KAK1446642.1"/>
    <property type="molecule type" value="Genomic_DNA"/>
</dbReference>
<keyword evidence="1" id="KW-0472">Membrane</keyword>
<keyword evidence="1" id="KW-1133">Transmembrane helix</keyword>
<name>A0AAI9XGI0_9PEZI</name>
<feature type="transmembrane region" description="Helical" evidence="1">
    <location>
        <begin position="95"/>
        <end position="115"/>
    </location>
</feature>
<evidence type="ECO:0000256" key="1">
    <source>
        <dbReference type="SAM" id="Phobius"/>
    </source>
</evidence>
<gene>
    <name evidence="2" type="ORF">CCUS01_12275</name>
</gene>
<evidence type="ECO:0000313" key="2">
    <source>
        <dbReference type="EMBL" id="KAK1446642.1"/>
    </source>
</evidence>
<reference evidence="2" key="1">
    <citation type="submission" date="2016-11" db="EMBL/GenBank/DDBJ databases">
        <title>The genome sequence of Colletotrichum cuscutae.</title>
        <authorList>
            <person name="Baroncelli R."/>
        </authorList>
    </citation>
    <scope>NUCLEOTIDE SEQUENCE</scope>
    <source>
        <strain evidence="2">IMI 304802</strain>
    </source>
</reference>
<keyword evidence="1" id="KW-0812">Transmembrane</keyword>
<feature type="transmembrane region" description="Helical" evidence="1">
    <location>
        <begin position="228"/>
        <end position="249"/>
    </location>
</feature>
<dbReference type="Proteomes" id="UP001239213">
    <property type="component" value="Unassembled WGS sequence"/>
</dbReference>
<organism evidence="2 3">
    <name type="scientific">Colletotrichum cuscutae</name>
    <dbReference type="NCBI Taxonomy" id="1209917"/>
    <lineage>
        <taxon>Eukaryota</taxon>
        <taxon>Fungi</taxon>
        <taxon>Dikarya</taxon>
        <taxon>Ascomycota</taxon>
        <taxon>Pezizomycotina</taxon>
        <taxon>Sordariomycetes</taxon>
        <taxon>Hypocreomycetidae</taxon>
        <taxon>Glomerellales</taxon>
        <taxon>Glomerellaceae</taxon>
        <taxon>Colletotrichum</taxon>
        <taxon>Colletotrichum acutatum species complex</taxon>
    </lineage>
</organism>
<accession>A0AAI9XGI0</accession>
<keyword evidence="3" id="KW-1185">Reference proteome</keyword>
<dbReference type="AlphaFoldDB" id="A0AAI9XGI0"/>
<sequence length="331" mass="37410">MSHYDAQNIVGIVFTVVSALVVVAGSVFFILLLRKTSKSYHDPTRRWVAITKAALGLWLFSELFYVILNIISLAHGSTYSYDSTLAKFISYTSSILSWFFDVSQALTFLALFYLARAFTLLRVDETSKRFRIGKSFSFGAVILIPVLSFTAMCLWLSTREGYYSWSYNSSDYERVMMRRLVAQIFDLICGIFNLLCAIGAITYIALVRKNALKGPLHKVSFASFATVSQYRASNIALAISIVWFIRAVWSLFAQLSSQYGYYYYNYDTYTWFSIVSLVVGILGSFAVFIMLYLLATQDKYGLNRRGELAQPAKLNDEEASGAHITTANSVY</sequence>
<proteinExistence type="predicted"/>
<feature type="transmembrane region" description="Helical" evidence="1">
    <location>
        <begin position="12"/>
        <end position="33"/>
    </location>
</feature>
<protein>
    <submittedName>
        <fullName evidence="2">Uncharacterized protein</fullName>
    </submittedName>
</protein>